<dbReference type="EMBL" id="CAJVPW010003187">
    <property type="protein sequence ID" value="CAG8520322.1"/>
    <property type="molecule type" value="Genomic_DNA"/>
</dbReference>
<name>A0ACA9LAU0_9GLOM</name>
<keyword evidence="2" id="KW-1185">Reference proteome</keyword>
<gene>
    <name evidence="1" type="ORF">SPELUC_LOCUS3901</name>
</gene>
<evidence type="ECO:0000313" key="1">
    <source>
        <dbReference type="EMBL" id="CAG8520322.1"/>
    </source>
</evidence>
<protein>
    <submittedName>
        <fullName evidence="1">11239_t:CDS:1</fullName>
    </submittedName>
</protein>
<evidence type="ECO:0000313" key="2">
    <source>
        <dbReference type="Proteomes" id="UP000789366"/>
    </source>
</evidence>
<comment type="caution">
    <text evidence="1">The sequence shown here is derived from an EMBL/GenBank/DDBJ whole genome shotgun (WGS) entry which is preliminary data.</text>
</comment>
<reference evidence="1" key="1">
    <citation type="submission" date="2021-06" db="EMBL/GenBank/DDBJ databases">
        <authorList>
            <person name="Kallberg Y."/>
            <person name="Tangrot J."/>
            <person name="Rosling A."/>
        </authorList>
    </citation>
    <scope>NUCLEOTIDE SEQUENCE</scope>
    <source>
        <strain evidence="1">28 12/20/2015</strain>
    </source>
</reference>
<sequence length="183" mass="20652">MFNADQKITLTDWKTGLYHYIVATNAFEMGIHVANVRVIIHVTFPISITNLVQEIECAAHDGNSDKATKANIHNDLLKILDITEKLLKMVEEKKLTSFEKEELVDVFLKADNKNTKSKNLSLLWTGEVAIYKPMISTQDACFHMVDKLIIKGFIKQNIIIEPIRSNSLILSYSCSIIAISDNA</sequence>
<accession>A0ACA9LAU0</accession>
<proteinExistence type="predicted"/>
<organism evidence="1 2">
    <name type="scientific">Cetraspora pellucida</name>
    <dbReference type="NCBI Taxonomy" id="1433469"/>
    <lineage>
        <taxon>Eukaryota</taxon>
        <taxon>Fungi</taxon>
        <taxon>Fungi incertae sedis</taxon>
        <taxon>Mucoromycota</taxon>
        <taxon>Glomeromycotina</taxon>
        <taxon>Glomeromycetes</taxon>
        <taxon>Diversisporales</taxon>
        <taxon>Gigasporaceae</taxon>
        <taxon>Cetraspora</taxon>
    </lineage>
</organism>
<dbReference type="Proteomes" id="UP000789366">
    <property type="component" value="Unassembled WGS sequence"/>
</dbReference>